<gene>
    <name evidence="1" type="ORF">MUK42_01464</name>
</gene>
<reference evidence="1" key="1">
    <citation type="submission" date="2022-05" db="EMBL/GenBank/DDBJ databases">
        <title>The Musa troglodytarum L. genome provides insights into the mechanism of non-climacteric behaviour and enrichment of carotenoids.</title>
        <authorList>
            <person name="Wang J."/>
        </authorList>
    </citation>
    <scope>NUCLEOTIDE SEQUENCE</scope>
    <source>
        <tissue evidence="1">Leaf</tissue>
    </source>
</reference>
<dbReference type="Proteomes" id="UP001055439">
    <property type="component" value="Chromosome 3"/>
</dbReference>
<dbReference type="EMBL" id="CP097505">
    <property type="protein sequence ID" value="URD93309.1"/>
    <property type="molecule type" value="Genomic_DNA"/>
</dbReference>
<dbReference type="AlphaFoldDB" id="A0A9E7FC84"/>
<evidence type="ECO:0000313" key="1">
    <source>
        <dbReference type="EMBL" id="URD93309.1"/>
    </source>
</evidence>
<evidence type="ECO:0000313" key="2">
    <source>
        <dbReference type="Proteomes" id="UP001055439"/>
    </source>
</evidence>
<proteinExistence type="predicted"/>
<organism evidence="1 2">
    <name type="scientific">Musa troglodytarum</name>
    <name type="common">fe'i banana</name>
    <dbReference type="NCBI Taxonomy" id="320322"/>
    <lineage>
        <taxon>Eukaryota</taxon>
        <taxon>Viridiplantae</taxon>
        <taxon>Streptophyta</taxon>
        <taxon>Embryophyta</taxon>
        <taxon>Tracheophyta</taxon>
        <taxon>Spermatophyta</taxon>
        <taxon>Magnoliopsida</taxon>
        <taxon>Liliopsida</taxon>
        <taxon>Zingiberales</taxon>
        <taxon>Musaceae</taxon>
        <taxon>Musa</taxon>
    </lineage>
</organism>
<keyword evidence="2" id="KW-1185">Reference proteome</keyword>
<protein>
    <submittedName>
        <fullName evidence="1">Uncharacterized protein</fullName>
    </submittedName>
</protein>
<name>A0A9E7FC84_9LILI</name>
<accession>A0A9E7FC84</accession>
<sequence>MRTCSPTSKLPSRPSTRVAWATPRLISAPLWTRSALAKTVSRS</sequence>